<dbReference type="AlphaFoldDB" id="A0A7X0LL23"/>
<dbReference type="GO" id="GO:0102573">
    <property type="term" value="F:aminodeoxyfutalosine synthase activity"/>
    <property type="evidence" value="ECO:0007669"/>
    <property type="project" value="UniProtKB-EC"/>
</dbReference>
<comment type="pathway">
    <text evidence="6">Quinol/quinone metabolism; menaquinone biosynthesis.</text>
</comment>
<dbReference type="RefSeq" id="WP_221435547.1">
    <property type="nucleotide sequence ID" value="NZ_JACHGY010000001.1"/>
</dbReference>
<evidence type="ECO:0000256" key="5">
    <source>
        <dbReference type="ARBA" id="ARBA00023014"/>
    </source>
</evidence>
<dbReference type="PIRSF" id="PIRSF004762">
    <property type="entry name" value="CHP00423"/>
    <property type="match status" value="1"/>
</dbReference>
<feature type="binding site" evidence="6 7">
    <location>
        <position position="70"/>
    </location>
    <ligand>
        <name>[4Fe-4S] cluster</name>
        <dbReference type="ChEBI" id="CHEBI:49883"/>
        <note>4Fe-4S-S-AdoMet</note>
    </ligand>
</feature>
<dbReference type="Pfam" id="PF19288">
    <property type="entry name" value="CofH_C"/>
    <property type="match status" value="1"/>
</dbReference>
<accession>A0A7X0LL23</accession>
<dbReference type="SFLD" id="SFLDS00029">
    <property type="entry name" value="Radical_SAM"/>
    <property type="match status" value="1"/>
</dbReference>
<dbReference type="InterPro" id="IPR020050">
    <property type="entry name" value="FO_synthase_su2"/>
</dbReference>
<evidence type="ECO:0000313" key="11">
    <source>
        <dbReference type="Proteomes" id="UP000541810"/>
    </source>
</evidence>
<dbReference type="PANTHER" id="PTHR43076">
    <property type="entry name" value="FO SYNTHASE (COFH)"/>
    <property type="match status" value="1"/>
</dbReference>
<dbReference type="SFLD" id="SFLDG01064">
    <property type="entry name" value="F420__menaquinone_cofactor_bio"/>
    <property type="match status" value="1"/>
</dbReference>
<dbReference type="UniPathway" id="UPA00079"/>
<comment type="caution">
    <text evidence="10">The sequence shown here is derived from an EMBL/GenBank/DDBJ whole genome shotgun (WGS) entry which is preliminary data.</text>
</comment>
<dbReference type="InterPro" id="IPR045567">
    <property type="entry name" value="CofH/MnqC-like_C"/>
</dbReference>
<keyword evidence="6" id="KW-0474">Menaquinone biosynthesis</keyword>
<evidence type="ECO:0000256" key="7">
    <source>
        <dbReference type="PIRSR" id="PIRSR004762-1"/>
    </source>
</evidence>
<dbReference type="GO" id="GO:0009234">
    <property type="term" value="P:menaquinone biosynthetic process"/>
    <property type="evidence" value="ECO:0007669"/>
    <property type="project" value="UniProtKB-UniRule"/>
</dbReference>
<dbReference type="EC" id="2.5.1.120" evidence="6"/>
<keyword evidence="2 6" id="KW-0949">S-adenosyl-L-methionine</keyword>
<keyword evidence="11" id="KW-1185">Reference proteome</keyword>
<evidence type="ECO:0000256" key="4">
    <source>
        <dbReference type="ARBA" id="ARBA00023004"/>
    </source>
</evidence>
<evidence type="ECO:0000313" key="10">
    <source>
        <dbReference type="EMBL" id="MBB6431055.1"/>
    </source>
</evidence>
<keyword evidence="4 6" id="KW-0408">Iron</keyword>
<evidence type="ECO:0000259" key="9">
    <source>
        <dbReference type="PROSITE" id="PS51918"/>
    </source>
</evidence>
<name>A0A7X0LL23_9BACT</name>
<evidence type="ECO:0000256" key="1">
    <source>
        <dbReference type="ARBA" id="ARBA00022485"/>
    </source>
</evidence>
<dbReference type="GO" id="GO:0005506">
    <property type="term" value="F:iron ion binding"/>
    <property type="evidence" value="ECO:0007669"/>
    <property type="project" value="UniProtKB-UniRule"/>
</dbReference>
<evidence type="ECO:0000256" key="3">
    <source>
        <dbReference type="ARBA" id="ARBA00022723"/>
    </source>
</evidence>
<dbReference type="Pfam" id="PF04055">
    <property type="entry name" value="Radical_SAM"/>
    <property type="match status" value="1"/>
</dbReference>
<dbReference type="Gene3D" id="3.20.20.70">
    <property type="entry name" value="Aldolase class I"/>
    <property type="match status" value="1"/>
</dbReference>
<dbReference type="SUPFAM" id="SSF102114">
    <property type="entry name" value="Radical SAM enzymes"/>
    <property type="match status" value="1"/>
</dbReference>
<dbReference type="HAMAP" id="MF_00993">
    <property type="entry name" value="MqnE"/>
    <property type="match status" value="1"/>
</dbReference>
<protein>
    <recommendedName>
        <fullName evidence="6">Aminodeoxyfutalosine synthase</fullName>
        <shortName evidence="6">AFL synthase</shortName>
        <shortName evidence="6">Aminofutalosine synthase</shortName>
        <ecNumber evidence="6">2.5.1.120</ecNumber>
    </recommendedName>
    <alternativeName>
        <fullName evidence="6">Menaquinone biosynthetic enzyme MqnE</fullName>
    </alternativeName>
</protein>
<dbReference type="PANTHER" id="PTHR43076:SF7">
    <property type="entry name" value="AMINODEOXYFUTALOSINE SYNTHASE"/>
    <property type="match status" value="1"/>
</dbReference>
<dbReference type="PROSITE" id="PS51918">
    <property type="entry name" value="RADICAL_SAM"/>
    <property type="match status" value="1"/>
</dbReference>
<keyword evidence="3 6" id="KW-0479">Metal-binding</keyword>
<dbReference type="InterPro" id="IPR058240">
    <property type="entry name" value="rSAM_sf"/>
</dbReference>
<feature type="domain" description="Radical SAM core" evidence="9">
    <location>
        <begin position="52"/>
        <end position="300"/>
    </location>
</feature>
<dbReference type="GO" id="GO:0044689">
    <property type="term" value="F:7,8-didemethyl-8-hydroxy-5-deazariboflavin synthase activity"/>
    <property type="evidence" value="ECO:0007669"/>
    <property type="project" value="TreeGrafter"/>
</dbReference>
<gene>
    <name evidence="6" type="primary">mqnE</name>
    <name evidence="10" type="ORF">HNQ40_002861</name>
</gene>
<dbReference type="GO" id="GO:0051539">
    <property type="term" value="F:4 iron, 4 sulfur cluster binding"/>
    <property type="evidence" value="ECO:0007669"/>
    <property type="project" value="UniProtKB-KW"/>
</dbReference>
<feature type="binding site" evidence="6 7">
    <location>
        <position position="73"/>
    </location>
    <ligand>
        <name>[4Fe-4S] cluster</name>
        <dbReference type="ChEBI" id="CHEBI:49883"/>
        <note>4Fe-4S-S-AdoMet</note>
    </ligand>
</feature>
<dbReference type="SFLD" id="SFLDF00343">
    <property type="entry name" value="aminofutalosine_synthase_(mqnE"/>
    <property type="match status" value="1"/>
</dbReference>
<dbReference type="Proteomes" id="UP000541810">
    <property type="component" value="Unassembled WGS sequence"/>
</dbReference>
<proteinExistence type="inferred from homology"/>
<keyword evidence="1 6" id="KW-0004">4Fe-4S</keyword>
<keyword evidence="6 10" id="KW-0808">Transferase</keyword>
<comment type="function">
    <text evidence="6">Radical SAM enzyme that catalyzes the addition of the adenosyl radical to the double bond of 3-[(1-carboxyvinyl)oxy]benzoate, leading to aminodeoxyfutalosine (AFL), a key intermediate in the formation of menaquinone (MK, vitamin K2) from chorismate.</text>
</comment>
<reference evidence="10 11" key="1">
    <citation type="submission" date="2020-08" db="EMBL/GenBank/DDBJ databases">
        <title>Genomic Encyclopedia of Type Strains, Phase IV (KMG-IV): sequencing the most valuable type-strain genomes for metagenomic binning, comparative biology and taxonomic classification.</title>
        <authorList>
            <person name="Goeker M."/>
        </authorList>
    </citation>
    <scope>NUCLEOTIDE SEQUENCE [LARGE SCALE GENOMIC DNA]</scope>
    <source>
        <strain evidence="10 11">DSM 103725</strain>
    </source>
</reference>
<evidence type="ECO:0000256" key="2">
    <source>
        <dbReference type="ARBA" id="ARBA00022691"/>
    </source>
</evidence>
<keyword evidence="5 6" id="KW-0411">Iron-sulfur</keyword>
<dbReference type="SFLD" id="SFLDG01389">
    <property type="entry name" value="menaquinone_synthsis_involved"/>
    <property type="match status" value="1"/>
</dbReference>
<dbReference type="NCBIfam" id="TIGR00423">
    <property type="entry name" value="CofH family radical SAM protein"/>
    <property type="match status" value="1"/>
</dbReference>
<evidence type="ECO:0000256" key="6">
    <source>
        <dbReference type="HAMAP-Rule" id="MF_00993"/>
    </source>
</evidence>
<dbReference type="InterPro" id="IPR007197">
    <property type="entry name" value="rSAM"/>
</dbReference>
<dbReference type="InterPro" id="IPR022432">
    <property type="entry name" value="MqnE"/>
</dbReference>
<feature type="binding site" evidence="8">
    <location>
        <position position="186"/>
    </location>
    <ligand>
        <name>S-adenosyl-L-methionine</name>
        <dbReference type="ChEBI" id="CHEBI:59789"/>
    </ligand>
</feature>
<sequence length="390" mass="43780">MQDPALAPIAEKVYAGTRLSAEDGMVLLQTRDLHTLGELANFVRRSLHGDTAYYNVNRHMNYSNLCILSCKFCEFHRKPGQDGAYEYSLDDIRKQAQTAVDSGATEMHIVGGLHPKLPFSYYTDMLSAIRETAPQVHIKAFTAVEIVHLARISKRAVRKDFAGAVRAVFEDLIEAGLGSMPGGGAEVFDDRVHDEAFRGKIRSDEWLTVHRTAHELGLFTNATMLYGHVESLEDRIHHLCMLREEQDHAIENNFKGRFQTIIPLPFFPDGSELQHLPGPSGVDNLRMIAVARLMLDNFPHVKAFWIMQTLPMAQVMLDHGADDIDGTVVWYDITKVEGTDTHQEVTVSDLKRAIHEAGYTPVERDTLYRHVERDGAMWKVAEDAGQAVTA</sequence>
<dbReference type="InterPro" id="IPR013785">
    <property type="entry name" value="Aldolase_TIM"/>
</dbReference>
<feature type="binding site" evidence="8">
    <location>
        <position position="72"/>
    </location>
    <ligand>
        <name>S-adenosyl-L-methionine</name>
        <dbReference type="ChEBI" id="CHEBI:59789"/>
    </ligand>
</feature>
<evidence type="ECO:0000256" key="8">
    <source>
        <dbReference type="PIRSR" id="PIRSR004762-2"/>
    </source>
</evidence>
<feature type="binding site" evidence="6 7">
    <location>
        <position position="66"/>
    </location>
    <ligand>
        <name>[4Fe-4S] cluster</name>
        <dbReference type="ChEBI" id="CHEBI:49883"/>
        <note>4Fe-4S-S-AdoMet</note>
    </ligand>
</feature>
<comment type="catalytic activity">
    <reaction evidence="6">
        <text>3-[(1-carboxyvinyl)-oxy]benzoate + S-adenosyl-L-methionine + H2O = 6-amino-6-deoxyfutalosine + hydrogencarbonate + L-methionine + H(+)</text>
        <dbReference type="Rhea" id="RHEA:33075"/>
        <dbReference type="ChEBI" id="CHEBI:15377"/>
        <dbReference type="ChEBI" id="CHEBI:15378"/>
        <dbReference type="ChEBI" id="CHEBI:17544"/>
        <dbReference type="ChEBI" id="CHEBI:57844"/>
        <dbReference type="ChEBI" id="CHEBI:59789"/>
        <dbReference type="ChEBI" id="CHEBI:64286"/>
        <dbReference type="ChEBI" id="CHEBI:76981"/>
        <dbReference type="EC" id="2.5.1.120"/>
    </reaction>
</comment>
<comment type="cofactor">
    <cofactor evidence="6 7">
        <name>[4Fe-4S] cluster</name>
        <dbReference type="ChEBI" id="CHEBI:49883"/>
    </cofactor>
    <text evidence="6 7">Binds 1 [4Fe-4S] cluster. The cluster is coordinated with 3 cysteines and an exchangeable S-adenosyl-L-methionine.</text>
</comment>
<organism evidence="10 11">
    <name type="scientific">Algisphaera agarilytica</name>
    <dbReference type="NCBI Taxonomy" id="1385975"/>
    <lineage>
        <taxon>Bacteria</taxon>
        <taxon>Pseudomonadati</taxon>
        <taxon>Planctomycetota</taxon>
        <taxon>Phycisphaerae</taxon>
        <taxon>Phycisphaerales</taxon>
        <taxon>Phycisphaeraceae</taxon>
        <taxon>Algisphaera</taxon>
    </lineage>
</organism>
<dbReference type="EMBL" id="JACHGY010000001">
    <property type="protein sequence ID" value="MBB6431055.1"/>
    <property type="molecule type" value="Genomic_DNA"/>
</dbReference>
<feature type="binding site" evidence="8">
    <location>
        <position position="257"/>
    </location>
    <ligand>
        <name>(3R)-3-methyl-D-ornithine</name>
        <dbReference type="ChEBI" id="CHEBI:64642"/>
    </ligand>
</feature>
<comment type="similarity">
    <text evidence="6">Belongs to the radical SAM superfamily. MqnE family.</text>
</comment>
<dbReference type="InterPro" id="IPR034405">
    <property type="entry name" value="F420"/>
</dbReference>
<dbReference type="NCBIfam" id="TIGR03700">
    <property type="entry name" value="mena_SCO4494"/>
    <property type="match status" value="1"/>
</dbReference>